<evidence type="ECO:0000313" key="2">
    <source>
        <dbReference type="EMBL" id="CAD2078389.1"/>
    </source>
</evidence>
<dbReference type="PANTHER" id="PTHR46434">
    <property type="entry name" value="GENETIC INTERACTOR OF PROHIBITINS 3, MITOCHONDRIAL"/>
    <property type="match status" value="1"/>
</dbReference>
<dbReference type="Pfam" id="PF01926">
    <property type="entry name" value="MMR_HSR1"/>
    <property type="match status" value="1"/>
</dbReference>
<dbReference type="GO" id="GO:0005525">
    <property type="term" value="F:GTP binding"/>
    <property type="evidence" value="ECO:0007669"/>
    <property type="project" value="InterPro"/>
</dbReference>
<dbReference type="PANTHER" id="PTHR46434:SF1">
    <property type="entry name" value="GENETIC INTERACTOR OF PROHIBITINS 3, MITOCHONDRIAL"/>
    <property type="match status" value="1"/>
</dbReference>
<organism evidence="2 3">
    <name type="scientific">Jeotgalicoccus meleagridis</name>
    <dbReference type="NCBI Taxonomy" id="2759181"/>
    <lineage>
        <taxon>Bacteria</taxon>
        <taxon>Bacillati</taxon>
        <taxon>Bacillota</taxon>
        <taxon>Bacilli</taxon>
        <taxon>Bacillales</taxon>
        <taxon>Staphylococcaceae</taxon>
        <taxon>Jeotgalicoccus</taxon>
    </lineage>
</organism>
<feature type="domain" description="CP-type G" evidence="1">
    <location>
        <begin position="58"/>
        <end position="222"/>
    </location>
</feature>
<dbReference type="InterPro" id="IPR006073">
    <property type="entry name" value="GTP-bd"/>
</dbReference>
<dbReference type="InterPro" id="IPR048422">
    <property type="entry name" value="NOA1/YqeH-like_C"/>
</dbReference>
<reference evidence="2 3" key="1">
    <citation type="submission" date="2020-07" db="EMBL/GenBank/DDBJ databases">
        <authorList>
            <person name="Criscuolo A."/>
        </authorList>
    </citation>
    <scope>NUCLEOTIDE SEQUENCE [LARGE SCALE GENOMIC DNA]</scope>
    <source>
        <strain evidence="2">CIP111649</strain>
    </source>
</reference>
<comment type="caution">
    <text evidence="2">The sequence shown here is derived from an EMBL/GenBank/DDBJ whole genome shotgun (WGS) entry which is preliminary data.</text>
</comment>
<dbReference type="InterPro" id="IPR050896">
    <property type="entry name" value="Mito_lipid_metab_GTPase"/>
</dbReference>
<dbReference type="Pfam" id="PF21516">
    <property type="entry name" value="YqeH-like_C"/>
    <property type="match status" value="1"/>
</dbReference>
<name>A0A6V7RK66_9STAP</name>
<dbReference type="AlphaFoldDB" id="A0A6V7RK66"/>
<gene>
    <name evidence="2" type="primary">rbgA_1</name>
    <name evidence="2" type="ORF">JEODO184_01362</name>
</gene>
<dbReference type="NCBIfam" id="TIGR03597">
    <property type="entry name" value="GTPase_YqeH"/>
    <property type="match status" value="1"/>
</dbReference>
<sequence>MTEIKCIGCGSILQTENKNAEGYIPQSGLNKEEPICQRCYRLRHYNEVQDLEVDSGDFLTMLNSLYETDSLIVKVIDIFDFEGSVIPSFNRIVGDKKVLAVINKIDLLPRSMNTSRLVERAKKMLKDEGITANDTIAISALKGQNLDALLDKISSMSEGKDVYIVGTTNVGKSTLINKLLEDNTGLKNVITTSNVPGTTLGMIDIPLGDSQTMYDTPGIVVDSQISHFVKSDDLKYVSPGKEIKAKTFQLNEEQTLFIGNLGRIDYLTGGQNSFSVYCNHHLTIHRTKLDNAEDFYLKHYDGLLTPPNIDEPFLSENYDEHLINVDAMSDVLISGLAFISIAKDAKVKVRVPKGVNVSVRPTIFKGVQ</sequence>
<dbReference type="InterPro" id="IPR019988">
    <property type="entry name" value="GTP-bd_ribosome_bgen_YqeH"/>
</dbReference>
<dbReference type="RefSeq" id="WP_185125867.1">
    <property type="nucleotide sequence ID" value="NZ_CAJEWD010000008.1"/>
</dbReference>
<dbReference type="EMBL" id="CAJEWD010000008">
    <property type="protein sequence ID" value="CAD2078389.1"/>
    <property type="molecule type" value="Genomic_DNA"/>
</dbReference>
<dbReference type="SUPFAM" id="SSF52540">
    <property type="entry name" value="P-loop containing nucleoside triphosphate hydrolases"/>
    <property type="match status" value="1"/>
</dbReference>
<keyword evidence="3" id="KW-1185">Reference proteome</keyword>
<dbReference type="Gene3D" id="3.40.50.300">
    <property type="entry name" value="P-loop containing nucleotide triphosphate hydrolases"/>
    <property type="match status" value="1"/>
</dbReference>
<protein>
    <submittedName>
        <fullName evidence="2">Ribosome biogenesis GTPase A</fullName>
    </submittedName>
</protein>
<dbReference type="InterPro" id="IPR027417">
    <property type="entry name" value="P-loop_NTPase"/>
</dbReference>
<dbReference type="Proteomes" id="UP000589351">
    <property type="component" value="Unassembled WGS sequence"/>
</dbReference>
<evidence type="ECO:0000313" key="3">
    <source>
        <dbReference type="Proteomes" id="UP000589351"/>
    </source>
</evidence>
<dbReference type="PROSITE" id="PS51721">
    <property type="entry name" value="G_CP"/>
    <property type="match status" value="1"/>
</dbReference>
<dbReference type="InterPro" id="IPR030378">
    <property type="entry name" value="G_CP_dom"/>
</dbReference>
<evidence type="ECO:0000259" key="1">
    <source>
        <dbReference type="PROSITE" id="PS51721"/>
    </source>
</evidence>
<accession>A0A6V7RK66</accession>
<proteinExistence type="predicted"/>
<dbReference type="CDD" id="cd01855">
    <property type="entry name" value="YqeH"/>
    <property type="match status" value="1"/>
</dbReference>